<dbReference type="OrthoDB" id="345640at2"/>
<dbReference type="Pfam" id="PF09850">
    <property type="entry name" value="DotU"/>
    <property type="match status" value="1"/>
</dbReference>
<dbReference type="RefSeq" id="WP_105329507.1">
    <property type="nucleotide sequence ID" value="NZ_PUHY01000006.1"/>
</dbReference>
<dbReference type="Proteomes" id="UP000238322">
    <property type="component" value="Unassembled WGS sequence"/>
</dbReference>
<accession>A0A2S8FVL2</accession>
<reference evidence="3 4" key="1">
    <citation type="submission" date="2018-02" db="EMBL/GenBank/DDBJ databases">
        <title>Comparative genomes isolates from brazilian mangrove.</title>
        <authorList>
            <person name="Araujo J.E."/>
            <person name="Taketani R.G."/>
            <person name="Silva M.C.P."/>
            <person name="Loureco M.V."/>
            <person name="Andreote F.D."/>
        </authorList>
    </citation>
    <scope>NUCLEOTIDE SEQUENCE [LARGE SCALE GENOMIC DNA]</scope>
    <source>
        <strain evidence="3 4">Hex-1 MGV</strain>
    </source>
</reference>
<keyword evidence="1" id="KW-0812">Transmembrane</keyword>
<proteinExistence type="predicted"/>
<name>A0A2S8FVL2_9BACT</name>
<organism evidence="3 4">
    <name type="scientific">Blastopirellula marina</name>
    <dbReference type="NCBI Taxonomy" id="124"/>
    <lineage>
        <taxon>Bacteria</taxon>
        <taxon>Pseudomonadati</taxon>
        <taxon>Planctomycetota</taxon>
        <taxon>Planctomycetia</taxon>
        <taxon>Pirellulales</taxon>
        <taxon>Pirellulaceae</taxon>
        <taxon>Blastopirellula</taxon>
    </lineage>
</organism>
<dbReference type="AlphaFoldDB" id="A0A2S8FVL2"/>
<feature type="transmembrane region" description="Helical" evidence="1">
    <location>
        <begin position="189"/>
        <end position="210"/>
    </location>
</feature>
<feature type="domain" description="Type IV / VI secretion system DotU" evidence="2">
    <location>
        <begin position="6"/>
        <end position="210"/>
    </location>
</feature>
<dbReference type="InterPro" id="IPR038522">
    <property type="entry name" value="T4/T6SS_DotU_sf"/>
</dbReference>
<evidence type="ECO:0000259" key="2">
    <source>
        <dbReference type="Pfam" id="PF09850"/>
    </source>
</evidence>
<dbReference type="InterPro" id="IPR017732">
    <property type="entry name" value="T4/T6SS_DotU"/>
</dbReference>
<evidence type="ECO:0000313" key="3">
    <source>
        <dbReference type="EMBL" id="PQO36217.1"/>
    </source>
</evidence>
<gene>
    <name evidence="3" type="ORF">C5Y83_09890</name>
</gene>
<keyword evidence="1" id="KW-1133">Transmembrane helix</keyword>
<evidence type="ECO:0000313" key="4">
    <source>
        <dbReference type="Proteomes" id="UP000238322"/>
    </source>
</evidence>
<dbReference type="PANTHER" id="PTHR38033">
    <property type="entry name" value="MEMBRANE PROTEIN-RELATED"/>
    <property type="match status" value="1"/>
</dbReference>
<sequence length="213" mass="24016">MTPKFAKAVDPIFLCVLDLLDRIERDGNSLDPSQERIRVKKRIDHAENLLGQTAEWELAKYALVGWIDQMLITAPWNGANWWQNNDLEFECFHSGKAFEHFFVAAKEAQSLPNKDALEVYYICVVLGFRGLYGHPHSLQYTQHYGLPADLDTWAKQIASALQLAIGRSPIIDRPEPGEGAPPLTGYNKLINMTLFAVVMVAICVGFFMMFGVN</sequence>
<protein>
    <submittedName>
        <fullName evidence="3">DotU family type IV/VI secretion system protein</fullName>
    </submittedName>
</protein>
<dbReference type="EMBL" id="PUHY01000006">
    <property type="protein sequence ID" value="PQO36217.1"/>
    <property type="molecule type" value="Genomic_DNA"/>
</dbReference>
<dbReference type="Gene3D" id="1.25.40.590">
    <property type="entry name" value="Type IV / VI secretion system, DotU"/>
    <property type="match status" value="1"/>
</dbReference>
<evidence type="ECO:0000256" key="1">
    <source>
        <dbReference type="SAM" id="Phobius"/>
    </source>
</evidence>
<keyword evidence="1" id="KW-0472">Membrane</keyword>
<dbReference type="PANTHER" id="PTHR38033:SF1">
    <property type="entry name" value="DOTU FAMILY TYPE IV_VI SECRETION SYSTEM PROTEIN"/>
    <property type="match status" value="1"/>
</dbReference>
<comment type="caution">
    <text evidence="3">The sequence shown here is derived from an EMBL/GenBank/DDBJ whole genome shotgun (WGS) entry which is preliminary data.</text>
</comment>